<dbReference type="AlphaFoldDB" id="A0A3S2UMZ5"/>
<name>A0A3S2UMZ5_9SPHI</name>
<proteinExistence type="predicted"/>
<dbReference type="Proteomes" id="UP000282759">
    <property type="component" value="Unassembled WGS sequence"/>
</dbReference>
<dbReference type="RefSeq" id="WP_127705796.1">
    <property type="nucleotide sequence ID" value="NZ_SACK01000006.1"/>
</dbReference>
<gene>
    <name evidence="1" type="ORF">EOD41_13555</name>
</gene>
<dbReference type="EMBL" id="SACK01000006">
    <property type="protein sequence ID" value="RVT99986.1"/>
    <property type="molecule type" value="Genomic_DNA"/>
</dbReference>
<sequence length="71" mass="8375">MATQFITNDKGERTAVIVPISEYENMLHLHHASLELTEDYKSMMDRMLEQEVNDEAQYVSADVIKERFRKK</sequence>
<evidence type="ECO:0000313" key="2">
    <source>
        <dbReference type="Proteomes" id="UP000282759"/>
    </source>
</evidence>
<comment type="caution">
    <text evidence="1">The sequence shown here is derived from an EMBL/GenBank/DDBJ whole genome shotgun (WGS) entry which is preliminary data.</text>
</comment>
<accession>A0A3S2UMZ5</accession>
<organism evidence="1 2">
    <name type="scientific">Mucilaginibacter limnophilus</name>
    <dbReference type="NCBI Taxonomy" id="1932778"/>
    <lineage>
        <taxon>Bacteria</taxon>
        <taxon>Pseudomonadati</taxon>
        <taxon>Bacteroidota</taxon>
        <taxon>Sphingobacteriia</taxon>
        <taxon>Sphingobacteriales</taxon>
        <taxon>Sphingobacteriaceae</taxon>
        <taxon>Mucilaginibacter</taxon>
    </lineage>
</organism>
<protein>
    <submittedName>
        <fullName evidence="1">Uncharacterized protein</fullName>
    </submittedName>
</protein>
<dbReference type="OrthoDB" id="798979at2"/>
<evidence type="ECO:0000313" key="1">
    <source>
        <dbReference type="EMBL" id="RVT99986.1"/>
    </source>
</evidence>
<keyword evidence="2" id="KW-1185">Reference proteome</keyword>
<reference evidence="1 2" key="1">
    <citation type="submission" date="2019-01" db="EMBL/GenBank/DDBJ databases">
        <authorList>
            <person name="Chen W.-M."/>
        </authorList>
    </citation>
    <scope>NUCLEOTIDE SEQUENCE [LARGE SCALE GENOMIC DNA]</scope>
    <source>
        <strain evidence="1 2">YBJ-36</strain>
    </source>
</reference>